<dbReference type="Proteomes" id="UP000011612">
    <property type="component" value="Unassembled WGS sequence"/>
</dbReference>
<protein>
    <submittedName>
        <fullName evidence="1">Pyrrolo-quinoline quinone</fullName>
    </submittedName>
</protein>
<dbReference type="RefSeq" id="WP_008322304.1">
    <property type="nucleotide sequence ID" value="NZ_AOLK01000007.1"/>
</dbReference>
<accession>M0HUH4</accession>
<name>M0HUH4_HALEO</name>
<reference evidence="1 2" key="1">
    <citation type="journal article" date="2014" name="PLoS Genet.">
        <title>Phylogenetically driven sequencing of extremely halophilic archaea reveals strategies for static and dynamic osmo-response.</title>
        <authorList>
            <person name="Becker E.A."/>
            <person name="Seitzer P.M."/>
            <person name="Tritt A."/>
            <person name="Larsen D."/>
            <person name="Krusor M."/>
            <person name="Yao A.I."/>
            <person name="Wu D."/>
            <person name="Madern D."/>
            <person name="Eisen J.A."/>
            <person name="Darling A.E."/>
            <person name="Facciotti M.T."/>
        </authorList>
    </citation>
    <scope>NUCLEOTIDE SEQUENCE [LARGE SCALE GENOMIC DNA]</scope>
    <source>
        <strain evidence="1 2">ATCC BAA-1513</strain>
    </source>
</reference>
<evidence type="ECO:0000313" key="2">
    <source>
        <dbReference type="Proteomes" id="UP000011612"/>
    </source>
</evidence>
<comment type="caution">
    <text evidence="1">The sequence shown here is derived from an EMBL/GenBank/DDBJ whole genome shotgun (WGS) entry which is preliminary data.</text>
</comment>
<organism evidence="1 2">
    <name type="scientific">Haloferax elongans ATCC BAA-1513</name>
    <dbReference type="NCBI Taxonomy" id="1230453"/>
    <lineage>
        <taxon>Archaea</taxon>
        <taxon>Methanobacteriati</taxon>
        <taxon>Methanobacteriota</taxon>
        <taxon>Stenosarchaea group</taxon>
        <taxon>Halobacteria</taxon>
        <taxon>Halobacteriales</taxon>
        <taxon>Haloferacaceae</taxon>
        <taxon>Haloferax</taxon>
    </lineage>
</organism>
<gene>
    <name evidence="1" type="ORF">C453_01775</name>
</gene>
<sequence length="86" mass="9071">MLVGARLVTLVGGAHRIRGPSGTIPFSPTELNILEQDGTRVRAVPLDGRLFEDGGSVEWAQAAGETVYLGHTFGLTRIAPEAITDA</sequence>
<proteinExistence type="predicted"/>
<dbReference type="PATRIC" id="fig|1230453.4.peg.306"/>
<evidence type="ECO:0000313" key="1">
    <source>
        <dbReference type="EMBL" id="ELZ88265.1"/>
    </source>
</evidence>
<dbReference type="OrthoDB" id="8638at2157"/>
<dbReference type="STRING" id="1230453.C453_01775"/>
<dbReference type="AlphaFoldDB" id="M0HUH4"/>
<dbReference type="EMBL" id="AOLK01000007">
    <property type="protein sequence ID" value="ELZ88265.1"/>
    <property type="molecule type" value="Genomic_DNA"/>
</dbReference>
<keyword evidence="2" id="KW-1185">Reference proteome</keyword>